<sequence length="32" mass="3514">MDIQGQIDEVDAEIAKANQTLANHFKELGVSK</sequence>
<comment type="caution">
    <text evidence="1">The sequence shown here is derived from an EMBL/GenBank/DDBJ whole genome shotgun (WGS) entry which is preliminary data.</text>
</comment>
<evidence type="ECO:0000313" key="1">
    <source>
        <dbReference type="EMBL" id="ETW89767.1"/>
    </source>
</evidence>
<dbReference type="HOGENOM" id="CLU_3391737_0_0_9"/>
<protein>
    <submittedName>
        <fullName evidence="1">Uncharacterized protein</fullName>
    </submittedName>
</protein>
<dbReference type="Proteomes" id="UP000024559">
    <property type="component" value="Chromosome"/>
</dbReference>
<proteinExistence type="predicted"/>
<dbReference type="PATRIC" id="fig|1433289.7.peg.1059"/>
<organism evidence="1 2">
    <name type="scientific">Streptococcus thermophilus M17PTZA496</name>
    <dbReference type="NCBI Taxonomy" id="1433289"/>
    <lineage>
        <taxon>Bacteria</taxon>
        <taxon>Bacillati</taxon>
        <taxon>Bacillota</taxon>
        <taxon>Bacilli</taxon>
        <taxon>Lactobacillales</taxon>
        <taxon>Streptococcaceae</taxon>
        <taxon>Streptococcus</taxon>
    </lineage>
</organism>
<name>A0A0E2Q210_STRTR</name>
<evidence type="ECO:0000313" key="2">
    <source>
        <dbReference type="Proteomes" id="UP000024559"/>
    </source>
</evidence>
<gene>
    <name evidence="1" type="ORF">X841_05235</name>
</gene>
<dbReference type="AlphaFoldDB" id="A0A0E2Q210"/>
<accession>A0A0E2Q210</accession>
<dbReference type="EMBL" id="AZJT01000043">
    <property type="protein sequence ID" value="ETW89767.1"/>
    <property type="molecule type" value="Genomic_DNA"/>
</dbReference>
<reference evidence="2" key="1">
    <citation type="submission" date="2013-12" db="EMBL/GenBank/DDBJ databases">
        <title>Genome sequences of Streptococcus thermophilus strains MTH17CL396 and M17PTZA496 isolated from Fontina cheese in Valle d'Aosta region (Italy).</title>
        <authorList>
            <person name="Treu L."/>
            <person name="Giacomini A."/>
            <person name="Corich V."/>
            <person name="Vendramin V."/>
            <person name="Bovo B."/>
        </authorList>
    </citation>
    <scope>NUCLEOTIDE SEQUENCE [LARGE SCALE GENOMIC DNA]</scope>
    <source>
        <strain evidence="2">M17PTZA496</strain>
    </source>
</reference>